<keyword evidence="2" id="KW-1133">Transmembrane helix</keyword>
<evidence type="ECO:0000256" key="2">
    <source>
        <dbReference type="SAM" id="Phobius"/>
    </source>
</evidence>
<name>A0A1L7X2R4_9HELO</name>
<accession>A0A1L7X2R4</accession>
<dbReference type="Pfam" id="PF11807">
    <property type="entry name" value="UstYa"/>
    <property type="match status" value="1"/>
</dbReference>
<dbReference type="Proteomes" id="UP000184330">
    <property type="component" value="Unassembled WGS sequence"/>
</dbReference>
<evidence type="ECO:0000313" key="4">
    <source>
        <dbReference type="Proteomes" id="UP000184330"/>
    </source>
</evidence>
<evidence type="ECO:0000313" key="3">
    <source>
        <dbReference type="EMBL" id="CZR59325.1"/>
    </source>
</evidence>
<dbReference type="PANTHER" id="PTHR33365:SF7">
    <property type="entry name" value="TAT PATHWAY SIGNAL SEQUENCE"/>
    <property type="match status" value="1"/>
</dbReference>
<dbReference type="PANTHER" id="PTHR33365">
    <property type="entry name" value="YALI0B05434P"/>
    <property type="match status" value="1"/>
</dbReference>
<reference evidence="3 4" key="1">
    <citation type="submission" date="2016-03" db="EMBL/GenBank/DDBJ databases">
        <authorList>
            <person name="Ploux O."/>
        </authorList>
    </citation>
    <scope>NUCLEOTIDE SEQUENCE [LARGE SCALE GENOMIC DNA]</scope>
    <source>
        <strain evidence="3 4">UAMH 11012</strain>
    </source>
</reference>
<organism evidence="3 4">
    <name type="scientific">Phialocephala subalpina</name>
    <dbReference type="NCBI Taxonomy" id="576137"/>
    <lineage>
        <taxon>Eukaryota</taxon>
        <taxon>Fungi</taxon>
        <taxon>Dikarya</taxon>
        <taxon>Ascomycota</taxon>
        <taxon>Pezizomycotina</taxon>
        <taxon>Leotiomycetes</taxon>
        <taxon>Helotiales</taxon>
        <taxon>Mollisiaceae</taxon>
        <taxon>Phialocephala</taxon>
        <taxon>Phialocephala fortinii species complex</taxon>
    </lineage>
</organism>
<evidence type="ECO:0008006" key="5">
    <source>
        <dbReference type="Google" id="ProtNLM"/>
    </source>
</evidence>
<keyword evidence="4" id="KW-1185">Reference proteome</keyword>
<dbReference type="AlphaFoldDB" id="A0A1L7X2R4"/>
<dbReference type="InterPro" id="IPR021765">
    <property type="entry name" value="UstYa-like"/>
</dbReference>
<dbReference type="OrthoDB" id="3687641at2759"/>
<protein>
    <recommendedName>
        <fullName evidence="5">Tat pathway signal sequence</fullName>
    </recommendedName>
</protein>
<feature type="transmembrane region" description="Helical" evidence="2">
    <location>
        <begin position="44"/>
        <end position="64"/>
    </location>
</feature>
<keyword evidence="2" id="KW-0472">Membrane</keyword>
<dbReference type="EMBL" id="FJOG01000013">
    <property type="protein sequence ID" value="CZR59325.1"/>
    <property type="molecule type" value="Genomic_DNA"/>
</dbReference>
<proteinExistence type="inferred from homology"/>
<keyword evidence="2" id="KW-0812">Transmembrane</keyword>
<evidence type="ECO:0000256" key="1">
    <source>
        <dbReference type="ARBA" id="ARBA00035112"/>
    </source>
</evidence>
<comment type="similarity">
    <text evidence="1">Belongs to the ustYa family.</text>
</comment>
<sequence length="281" mass="32650">MKGRQSDQYFAVQTSEDATSKEGFLEKGQTRYQYEASFWQRHKMMVLAQLVILGLWTLIMYFVALQINSLSIHGPDLIHFAREAIFWEERKFKLGDTIQEDSIYSGRPSQELDRAWHDLLNVENIRVDSDTMKHLGREQIGVRIPGEENFIGTLNVYHEIHCLKRIHQYMYQDHYFPDIDDSQREMNRLHNEHCIDFLRQSAMCHGDVGLITFEWSPTNLIPIANATTHQCVNWEKLDQWTRERSVDMLQPGWLVHPTLGPAFPMGEGDKIGAATGHVHGP</sequence>
<dbReference type="GO" id="GO:0043386">
    <property type="term" value="P:mycotoxin biosynthetic process"/>
    <property type="evidence" value="ECO:0007669"/>
    <property type="project" value="InterPro"/>
</dbReference>
<dbReference type="STRING" id="576137.A0A1L7X2R4"/>
<gene>
    <name evidence="3" type="ORF">PAC_09217</name>
</gene>